<dbReference type="Pfam" id="PF12833">
    <property type="entry name" value="HTH_18"/>
    <property type="match status" value="1"/>
</dbReference>
<reference evidence="6" key="1">
    <citation type="submission" date="2023-09" db="EMBL/GenBank/DDBJ databases">
        <authorList>
            <person name="Li S."/>
            <person name="Li X."/>
            <person name="Zhang C."/>
            <person name="Zhao Z."/>
        </authorList>
    </citation>
    <scope>NUCLEOTIDE SEQUENCE [LARGE SCALE GENOMIC DNA]</scope>
    <source>
        <strain evidence="6">SQ149</strain>
    </source>
</reference>
<gene>
    <name evidence="5" type="ORF">RGQ13_09690</name>
</gene>
<keyword evidence="3" id="KW-0804">Transcription</keyword>
<dbReference type="InterPro" id="IPR018060">
    <property type="entry name" value="HTH_AraC"/>
</dbReference>
<organism evidence="5 6">
    <name type="scientific">Thalassotalea psychrophila</name>
    <dbReference type="NCBI Taxonomy" id="3065647"/>
    <lineage>
        <taxon>Bacteria</taxon>
        <taxon>Pseudomonadati</taxon>
        <taxon>Pseudomonadota</taxon>
        <taxon>Gammaproteobacteria</taxon>
        <taxon>Alteromonadales</taxon>
        <taxon>Colwelliaceae</taxon>
        <taxon>Thalassotalea</taxon>
    </lineage>
</organism>
<dbReference type="Proteomes" id="UP001258994">
    <property type="component" value="Chromosome"/>
</dbReference>
<evidence type="ECO:0000256" key="1">
    <source>
        <dbReference type="ARBA" id="ARBA00023015"/>
    </source>
</evidence>
<name>A0ABY9U0E8_9GAMM</name>
<dbReference type="Gene3D" id="1.10.10.60">
    <property type="entry name" value="Homeodomain-like"/>
    <property type="match status" value="1"/>
</dbReference>
<dbReference type="EMBL" id="CP134145">
    <property type="protein sequence ID" value="WNC74245.1"/>
    <property type="molecule type" value="Genomic_DNA"/>
</dbReference>
<evidence type="ECO:0000256" key="2">
    <source>
        <dbReference type="ARBA" id="ARBA00023125"/>
    </source>
</evidence>
<dbReference type="PANTHER" id="PTHR47894">
    <property type="entry name" value="HTH-TYPE TRANSCRIPTIONAL REGULATOR GADX"/>
    <property type="match status" value="1"/>
</dbReference>
<evidence type="ECO:0000313" key="6">
    <source>
        <dbReference type="Proteomes" id="UP001258994"/>
    </source>
</evidence>
<dbReference type="InterPro" id="IPR009057">
    <property type="entry name" value="Homeodomain-like_sf"/>
</dbReference>
<dbReference type="SUPFAM" id="SSF46689">
    <property type="entry name" value="Homeodomain-like"/>
    <property type="match status" value="1"/>
</dbReference>
<evidence type="ECO:0000256" key="3">
    <source>
        <dbReference type="ARBA" id="ARBA00023163"/>
    </source>
</evidence>
<dbReference type="RefSeq" id="WP_348393352.1">
    <property type="nucleotide sequence ID" value="NZ_CP134145.1"/>
</dbReference>
<evidence type="ECO:0000259" key="4">
    <source>
        <dbReference type="PROSITE" id="PS01124"/>
    </source>
</evidence>
<dbReference type="SMART" id="SM00342">
    <property type="entry name" value="HTH_ARAC"/>
    <property type="match status" value="1"/>
</dbReference>
<feature type="domain" description="HTH araC/xylS-type" evidence="4">
    <location>
        <begin position="236"/>
        <end position="338"/>
    </location>
</feature>
<keyword evidence="2" id="KW-0238">DNA-binding</keyword>
<protein>
    <submittedName>
        <fullName evidence="5">AraC family transcriptional regulator ligand-binding domain-containing protein</fullName>
    </submittedName>
</protein>
<dbReference type="Pfam" id="PF12625">
    <property type="entry name" value="Arabinose_bd"/>
    <property type="match status" value="1"/>
</dbReference>
<evidence type="ECO:0000313" key="5">
    <source>
        <dbReference type="EMBL" id="WNC74245.1"/>
    </source>
</evidence>
<keyword evidence="6" id="KW-1185">Reference proteome</keyword>
<proteinExistence type="predicted"/>
<dbReference type="InterPro" id="IPR032687">
    <property type="entry name" value="AraC-type_N"/>
</dbReference>
<dbReference type="PANTHER" id="PTHR47894:SF1">
    <property type="entry name" value="HTH-TYPE TRANSCRIPTIONAL REGULATOR VQSM"/>
    <property type="match status" value="1"/>
</dbReference>
<keyword evidence="1" id="KW-0805">Transcription regulation</keyword>
<accession>A0ABY9U0E8</accession>
<dbReference type="PROSITE" id="PS01124">
    <property type="entry name" value="HTH_ARAC_FAMILY_2"/>
    <property type="match status" value="1"/>
</dbReference>
<sequence>MSDYFSIFHGWMIPISRATEDYGLDFNQVLEHCAIKKDDFRDHESRLSAEKIALIIDYCNQKTNKHDFAIGIAKNFHPGMFHALGYSMMSSSTLKDALLRIARYKKVVSNTCELHVTQDLSTVKMQMDVKQYEDSKRPILNHECIICFAATLVSFCREALNSEFNPQALYLNWPKPKGNLDYLNTFFNCEIHFDSPYIVFEFDASTVNSKLIGGNPLLTQHHEKMLDEYITRLDKSDIVQQVKNNIHELLDLGTPSQTDIAANIGMSLRSLQRQLHEKNTSFREILEQTRKKLALDYITQQHLMFSEIGYLLGFSTVGNFNRAFKRWTNCTPGEYRNSHC</sequence>